<name>A0A926DTV9_9FIRM</name>
<dbReference type="GO" id="GO:0061503">
    <property type="term" value="F:tRNA threonylcarbamoyladenosine dehydratase"/>
    <property type="evidence" value="ECO:0007669"/>
    <property type="project" value="TreeGrafter"/>
</dbReference>
<dbReference type="NCBIfam" id="TIGR02354">
    <property type="entry name" value="thiF_fam2"/>
    <property type="match status" value="1"/>
</dbReference>
<dbReference type="Gene3D" id="3.40.50.720">
    <property type="entry name" value="NAD(P)-binding Rossmann-like Domain"/>
    <property type="match status" value="1"/>
</dbReference>
<dbReference type="RefSeq" id="WP_177719485.1">
    <property type="nucleotide sequence ID" value="NZ_JACRSQ010000025.1"/>
</dbReference>
<evidence type="ECO:0000259" key="1">
    <source>
        <dbReference type="Pfam" id="PF00899"/>
    </source>
</evidence>
<keyword evidence="3" id="KW-0548">Nucleotidyltransferase</keyword>
<accession>A0A926DTV9</accession>
<dbReference type="InterPro" id="IPR000594">
    <property type="entry name" value="ThiF_NAD_FAD-bd"/>
</dbReference>
<dbReference type="GO" id="GO:0008641">
    <property type="term" value="F:ubiquitin-like modifier activating enzyme activity"/>
    <property type="evidence" value="ECO:0007669"/>
    <property type="project" value="InterPro"/>
</dbReference>
<dbReference type="SUPFAM" id="SSF69572">
    <property type="entry name" value="Activating enzymes of the ubiquitin-like proteins"/>
    <property type="match status" value="1"/>
</dbReference>
<feature type="domain" description="ThiS-like ubiquitin" evidence="2">
    <location>
        <begin position="1"/>
        <end position="57"/>
    </location>
</feature>
<proteinExistence type="predicted"/>
<dbReference type="InterPro" id="IPR045886">
    <property type="entry name" value="ThiF/MoeB/HesA"/>
</dbReference>
<feature type="domain" description="THIF-type NAD/FAD binding fold" evidence="1">
    <location>
        <begin position="70"/>
        <end position="267"/>
    </location>
</feature>
<dbReference type="PANTHER" id="PTHR43267">
    <property type="entry name" value="TRNA THREONYLCARBAMOYLADENOSINE DEHYDRATASE"/>
    <property type="match status" value="1"/>
</dbReference>
<evidence type="ECO:0000313" key="3">
    <source>
        <dbReference type="EMBL" id="MBC8544591.1"/>
    </source>
</evidence>
<dbReference type="PANTHER" id="PTHR43267:SF3">
    <property type="entry name" value="THIF PROTEIN"/>
    <property type="match status" value="1"/>
</dbReference>
<dbReference type="NCBIfam" id="NF006395">
    <property type="entry name" value="PRK08644.1"/>
    <property type="match status" value="1"/>
</dbReference>
<dbReference type="Proteomes" id="UP000657006">
    <property type="component" value="Unassembled WGS sequence"/>
</dbReference>
<evidence type="ECO:0000313" key="4">
    <source>
        <dbReference type="Proteomes" id="UP000657006"/>
    </source>
</evidence>
<dbReference type="InterPro" id="IPR032726">
    <property type="entry name" value="ThiS-like_dom"/>
</dbReference>
<dbReference type="Pfam" id="PF00899">
    <property type="entry name" value="ThiF"/>
    <property type="match status" value="1"/>
</dbReference>
<dbReference type="InterPro" id="IPR012729">
    <property type="entry name" value="ThiF_fam2"/>
</dbReference>
<dbReference type="EMBL" id="JACRSQ010000025">
    <property type="protein sequence ID" value="MBC8544591.1"/>
    <property type="molecule type" value="Genomic_DNA"/>
</dbReference>
<dbReference type="GO" id="GO:0016779">
    <property type="term" value="F:nucleotidyltransferase activity"/>
    <property type="evidence" value="ECO:0007669"/>
    <property type="project" value="UniProtKB-KW"/>
</dbReference>
<keyword evidence="4" id="KW-1185">Reference proteome</keyword>
<reference evidence="3" key="1">
    <citation type="submission" date="2020-08" db="EMBL/GenBank/DDBJ databases">
        <title>Genome public.</title>
        <authorList>
            <person name="Liu C."/>
            <person name="Sun Q."/>
        </authorList>
    </citation>
    <scope>NUCLEOTIDE SEQUENCE</scope>
    <source>
        <strain evidence="3">NSJ-32</strain>
    </source>
</reference>
<sequence length="268" mass="29045">MRLQVNGHPVDYTGAPFLWSLRSAMAPASEVTIVNGYHTNENQRLREGDQVVLIQKGQTPLREELEAMLLARLTPGVYERVRSAKVGIAGLGGLGSNIAMMLARTGIGLLVLADFDTVEPSNLNRQCYGVSHLGMQKTDACANQIREINPLVQVQTYPHRITARNAVSCFGACDIVCEAFDNPCAKAELINAILEMEKGPILVSGSGMAGMDSANRIHTRRALRRLYVCGDETSEAREGVGLMAPRVTVCAGHQANMALRLLMGETEP</sequence>
<keyword evidence="3" id="KW-0808">Transferase</keyword>
<dbReference type="GO" id="GO:0061504">
    <property type="term" value="P:cyclic threonylcarbamoyladenosine biosynthetic process"/>
    <property type="evidence" value="ECO:0007669"/>
    <property type="project" value="TreeGrafter"/>
</dbReference>
<comment type="caution">
    <text evidence="3">The sequence shown here is derived from an EMBL/GenBank/DDBJ whole genome shotgun (WGS) entry which is preliminary data.</text>
</comment>
<evidence type="ECO:0000259" key="2">
    <source>
        <dbReference type="Pfam" id="PF14453"/>
    </source>
</evidence>
<gene>
    <name evidence="3" type="primary">thiF</name>
    <name evidence="3" type="ORF">H8730_13670</name>
</gene>
<protein>
    <submittedName>
        <fullName evidence="3">Sulfur carrier protein ThiS adenylyltransferase ThiF</fullName>
    </submittedName>
</protein>
<dbReference type="Pfam" id="PF14453">
    <property type="entry name" value="ThiS-like"/>
    <property type="match status" value="1"/>
</dbReference>
<dbReference type="AlphaFoldDB" id="A0A926DTV9"/>
<organism evidence="3 4">
    <name type="scientific">Bianquea renquensis</name>
    <dbReference type="NCBI Taxonomy" id="2763661"/>
    <lineage>
        <taxon>Bacteria</taxon>
        <taxon>Bacillati</taxon>
        <taxon>Bacillota</taxon>
        <taxon>Clostridia</taxon>
        <taxon>Eubacteriales</taxon>
        <taxon>Bianqueaceae</taxon>
        <taxon>Bianquea</taxon>
    </lineage>
</organism>
<dbReference type="InterPro" id="IPR035985">
    <property type="entry name" value="Ubiquitin-activating_enz"/>
</dbReference>